<organism evidence="3 4">
    <name type="scientific">Xanthomonas vasicola pv. vasculorum</name>
    <dbReference type="NCBI Taxonomy" id="325776"/>
    <lineage>
        <taxon>Bacteria</taxon>
        <taxon>Pseudomonadati</taxon>
        <taxon>Pseudomonadota</taxon>
        <taxon>Gammaproteobacteria</taxon>
        <taxon>Lysobacterales</taxon>
        <taxon>Lysobacteraceae</taxon>
        <taxon>Xanthomonas</taxon>
    </lineage>
</organism>
<evidence type="ECO:0000259" key="2">
    <source>
        <dbReference type="SMART" id="SM00833"/>
    </source>
</evidence>
<dbReference type="InterPro" id="IPR011629">
    <property type="entry name" value="CobW-like_C"/>
</dbReference>
<dbReference type="Gene3D" id="3.40.50.300">
    <property type="entry name" value="P-loop containing nucleotide triphosphate hydrolases"/>
    <property type="match status" value="1"/>
</dbReference>
<dbReference type="CDD" id="cd03112">
    <property type="entry name" value="CobW-like"/>
    <property type="match status" value="1"/>
</dbReference>
<name>A0AAE8F3U5_XANVA</name>
<dbReference type="RefSeq" id="WP_087910964.1">
    <property type="nucleotide sequence ID" value="NZ_CP028127.1"/>
</dbReference>
<dbReference type="KEGG" id="xva:C7V42_01230"/>
<feature type="domain" description="CobW C-terminal" evidence="2">
    <location>
        <begin position="276"/>
        <end position="429"/>
    </location>
</feature>
<dbReference type="Proteomes" id="UP000284283">
    <property type="component" value="Unassembled WGS sequence"/>
</dbReference>
<protein>
    <submittedName>
        <fullName evidence="3">GTP-binding protein</fullName>
    </submittedName>
</protein>
<dbReference type="Pfam" id="PF02492">
    <property type="entry name" value="cobW"/>
    <property type="match status" value="1"/>
</dbReference>
<dbReference type="Pfam" id="PF07683">
    <property type="entry name" value="CobW_C"/>
    <property type="match status" value="1"/>
</dbReference>
<proteinExistence type="predicted"/>
<dbReference type="AlphaFoldDB" id="A0AAE8F3U5"/>
<accession>A0AAE8F3U5</accession>
<evidence type="ECO:0000256" key="1">
    <source>
        <dbReference type="ARBA" id="ARBA00045658"/>
    </source>
</evidence>
<comment type="function">
    <text evidence="1">Zinc chaperone that directly transfers zinc cofactor to target proteins, thereby activating them. Zinc is transferred from the CXCC motif in the GTPase domain to the zinc binding site in target proteins in a process requiring GTP hydrolysis.</text>
</comment>
<gene>
    <name evidence="3" type="ORF">C9386_21970</name>
</gene>
<evidence type="ECO:0000313" key="3">
    <source>
        <dbReference type="EMBL" id="RNK97095.1"/>
    </source>
</evidence>
<dbReference type="SUPFAM" id="SSF52540">
    <property type="entry name" value="P-loop containing nucleoside triphosphate hydrolases"/>
    <property type="match status" value="1"/>
</dbReference>
<dbReference type="PANTHER" id="PTHR43603:SF1">
    <property type="entry name" value="ZINC-REGULATED GTPASE METALLOPROTEIN ACTIVATOR 1"/>
    <property type="match status" value="1"/>
</dbReference>
<dbReference type="InterPro" id="IPR027417">
    <property type="entry name" value="P-loop_NTPase"/>
</dbReference>
<dbReference type="SMART" id="SM00833">
    <property type="entry name" value="CobW_C"/>
    <property type="match status" value="1"/>
</dbReference>
<sequence length="454" mass="50540">MLYSNTTLQPGSPDVLVPKRDSRLPVTVLSGFLGAGKTTLLNRILHNRDGLRVAVIVNDMSEVNIDVQLVREGGAALRRTEETLVAFSNGCICCTLRDDLLQEVRRLAEQNRYDYLLIESTGIAEPMPVAATFAVRDAHGFSLSDIARLDTMVTVVDGGRFLQDFGSAATLAELGQQAGPDDTRGLVQLLGEQVEFADVLVISKCDRIDAQQLQRLRAVLRALNREAAIVDAAHGEVPLQQLLDTGRFDFTRAQLAPGWMQELRGQHTPETEEYGISSFVYRARRPFHPQRFAHMVHSGLPQVIRSKGFFWLASRMDWVGELSSVGGATQTNAAGFWFAARHRVDAQSVGQPLQTSVTPLPYTDIGWQRQQTQCWTAPLPQSHEVGDANEYAAMQRLWHPLWGDRRQELAVIGVDMDAPRTRSALDACLLSDQELRLGPAQWQLLDDPFPHWAR</sequence>
<evidence type="ECO:0000313" key="4">
    <source>
        <dbReference type="Proteomes" id="UP000284283"/>
    </source>
</evidence>
<dbReference type="PANTHER" id="PTHR43603">
    <property type="entry name" value="COBW DOMAIN-CONTAINING PROTEIN DDB_G0274527"/>
    <property type="match status" value="1"/>
</dbReference>
<dbReference type="EMBL" id="PYTT01000171">
    <property type="protein sequence ID" value="RNK97095.1"/>
    <property type="molecule type" value="Genomic_DNA"/>
</dbReference>
<reference evidence="3 4" key="1">
    <citation type="submission" date="2018-03" db="EMBL/GenBank/DDBJ databases">
        <authorList>
            <person name="Wu G."/>
        </authorList>
    </citation>
    <scope>NUCLEOTIDE SEQUENCE [LARGE SCALE GENOMIC DNA]</scope>
    <source>
        <strain evidence="3 4">SAM-118</strain>
    </source>
</reference>
<dbReference type="InterPro" id="IPR003495">
    <property type="entry name" value="CobW/HypB/UreG_nucleotide-bd"/>
</dbReference>
<comment type="caution">
    <text evidence="3">The sequence shown here is derived from an EMBL/GenBank/DDBJ whole genome shotgun (WGS) entry which is preliminary data.</text>
</comment>
<dbReference type="InterPro" id="IPR051927">
    <property type="entry name" value="Zn_Chap_cDPG_Synth"/>
</dbReference>